<protein>
    <submittedName>
        <fullName evidence="2">Uncharacterized protein</fullName>
    </submittedName>
</protein>
<keyword evidence="1" id="KW-0472">Membrane</keyword>
<name>A0A0K2UW03_LEPSM</name>
<evidence type="ECO:0000256" key="1">
    <source>
        <dbReference type="SAM" id="Phobius"/>
    </source>
</evidence>
<organism evidence="2">
    <name type="scientific">Lepeophtheirus salmonis</name>
    <name type="common">Salmon louse</name>
    <name type="synonym">Caligus salmonis</name>
    <dbReference type="NCBI Taxonomy" id="72036"/>
    <lineage>
        <taxon>Eukaryota</taxon>
        <taxon>Metazoa</taxon>
        <taxon>Ecdysozoa</taxon>
        <taxon>Arthropoda</taxon>
        <taxon>Crustacea</taxon>
        <taxon>Multicrustacea</taxon>
        <taxon>Hexanauplia</taxon>
        <taxon>Copepoda</taxon>
        <taxon>Siphonostomatoida</taxon>
        <taxon>Caligidae</taxon>
        <taxon>Lepeophtheirus</taxon>
    </lineage>
</organism>
<proteinExistence type="predicted"/>
<dbReference type="AlphaFoldDB" id="A0A0K2UW03"/>
<keyword evidence="1" id="KW-0812">Transmembrane</keyword>
<sequence>CINKLFFYKSLSSVNPWSKVGPRTSAPLKLILFECFALVIITIENNIVAILTYSLQSSLRTGQISH</sequence>
<dbReference type="EMBL" id="HACA01024495">
    <property type="protein sequence ID" value="CDW41856.1"/>
    <property type="molecule type" value="Transcribed_RNA"/>
</dbReference>
<keyword evidence="1" id="KW-1133">Transmembrane helix</keyword>
<reference evidence="2" key="1">
    <citation type="submission" date="2014-05" db="EMBL/GenBank/DDBJ databases">
        <authorList>
            <person name="Chronopoulou M."/>
        </authorList>
    </citation>
    <scope>NUCLEOTIDE SEQUENCE</scope>
    <source>
        <tissue evidence="2">Whole organism</tissue>
    </source>
</reference>
<feature type="transmembrane region" description="Helical" evidence="1">
    <location>
        <begin position="30"/>
        <end position="53"/>
    </location>
</feature>
<evidence type="ECO:0000313" key="2">
    <source>
        <dbReference type="EMBL" id="CDW41856.1"/>
    </source>
</evidence>
<accession>A0A0K2UW03</accession>
<feature type="non-terminal residue" evidence="2">
    <location>
        <position position="1"/>
    </location>
</feature>